<name>A0AA47AF84_9FIRM</name>
<accession>A0AA47AF84</accession>
<keyword evidence="1" id="KW-1277">Toxin-antitoxin system</keyword>
<evidence type="ECO:0000313" key="3">
    <source>
        <dbReference type="Proteomes" id="UP001164244"/>
    </source>
</evidence>
<evidence type="ECO:0000256" key="1">
    <source>
        <dbReference type="ARBA" id="ARBA00022649"/>
    </source>
</evidence>
<dbReference type="KEGG" id="vrg:OKW85_08635"/>
<dbReference type="Gene3D" id="3.30.2310.20">
    <property type="entry name" value="RelE-like"/>
    <property type="match status" value="1"/>
</dbReference>
<reference evidence="2" key="1">
    <citation type="submission" date="2022-11" db="EMBL/GenBank/DDBJ databases">
        <title>Complete genome sequence of Veillonella rogosae KCOM 3468 isolated from human Subgingival dental plaque of Chronic peridontitis Lesion.</title>
        <authorList>
            <person name="Park S.-N."/>
            <person name="Lim Y.K."/>
            <person name="Kook J.-K."/>
        </authorList>
    </citation>
    <scope>NUCLEOTIDE SEQUENCE</scope>
    <source>
        <strain evidence="2">KCOM 3468</strain>
    </source>
</reference>
<dbReference type="EMBL" id="CP110418">
    <property type="protein sequence ID" value="UZG50744.1"/>
    <property type="molecule type" value="Genomic_DNA"/>
</dbReference>
<proteinExistence type="predicted"/>
<gene>
    <name evidence="2" type="ORF">OKW85_08635</name>
</gene>
<dbReference type="InterPro" id="IPR035093">
    <property type="entry name" value="RelE/ParE_toxin_dom_sf"/>
</dbReference>
<dbReference type="InterPro" id="IPR007712">
    <property type="entry name" value="RelE/ParE_toxin"/>
</dbReference>
<organism evidence="2 3">
    <name type="scientific">Veillonella rogosae</name>
    <dbReference type="NCBI Taxonomy" id="423477"/>
    <lineage>
        <taxon>Bacteria</taxon>
        <taxon>Bacillati</taxon>
        <taxon>Bacillota</taxon>
        <taxon>Negativicutes</taxon>
        <taxon>Veillonellales</taxon>
        <taxon>Veillonellaceae</taxon>
        <taxon>Veillonella</taxon>
    </lineage>
</organism>
<dbReference type="RefSeq" id="WP_265137889.1">
    <property type="nucleotide sequence ID" value="NZ_CP110418.1"/>
</dbReference>
<evidence type="ECO:0000313" key="2">
    <source>
        <dbReference type="EMBL" id="UZG50744.1"/>
    </source>
</evidence>
<dbReference type="Proteomes" id="UP001164244">
    <property type="component" value="Chromosome"/>
</dbReference>
<dbReference type="AlphaFoldDB" id="A0AA47AF84"/>
<protein>
    <submittedName>
        <fullName evidence="2">Type II toxin-antitoxin system RelE/ParE family toxin</fullName>
    </submittedName>
</protein>
<dbReference type="Pfam" id="PF05016">
    <property type="entry name" value="ParE_toxin"/>
    <property type="match status" value="1"/>
</dbReference>
<sequence>MSYKVLFSKLAEKEVKNIIINLKEFTQDLNLIKQRQAEIRNAVFSLDIFPERYPIYKTNNEIYYFRKMVTKHYIVLYSIKNKTVIIKKVLTQGMNI</sequence>